<dbReference type="HAMAP" id="MF_01966">
    <property type="entry name" value="NADHX_epimerase"/>
    <property type="match status" value="1"/>
</dbReference>
<evidence type="ECO:0000256" key="16">
    <source>
        <dbReference type="ARBA" id="ARBA00049209"/>
    </source>
</evidence>
<keyword evidence="9 18" id="KW-0630">Potassium</keyword>
<dbReference type="CDD" id="cd01171">
    <property type="entry name" value="YXKO-related"/>
    <property type="match status" value="1"/>
</dbReference>
<feature type="domain" description="YjeF N-terminal" evidence="21">
    <location>
        <begin position="15"/>
        <end position="229"/>
    </location>
</feature>
<comment type="cofactor">
    <cofactor evidence="17">
        <name>Mg(2+)</name>
        <dbReference type="ChEBI" id="CHEBI:18420"/>
    </cofactor>
</comment>
<keyword evidence="7 17" id="KW-0067">ATP-binding</keyword>
<feature type="binding site" evidence="18">
    <location>
        <position position="175"/>
    </location>
    <ligand>
        <name>K(+)</name>
        <dbReference type="ChEBI" id="CHEBI:29103"/>
    </ligand>
</feature>
<feature type="domain" description="YjeF C-terminal" evidence="20">
    <location>
        <begin position="238"/>
        <end position="519"/>
    </location>
</feature>
<dbReference type="PROSITE" id="PS51385">
    <property type="entry name" value="YJEF_N"/>
    <property type="match status" value="1"/>
</dbReference>
<dbReference type="InterPro" id="IPR030677">
    <property type="entry name" value="Nnr"/>
</dbReference>
<dbReference type="GO" id="GO:0046872">
    <property type="term" value="F:metal ion binding"/>
    <property type="evidence" value="ECO:0007669"/>
    <property type="project" value="UniProtKB-UniRule"/>
</dbReference>
<dbReference type="PANTHER" id="PTHR12592:SF0">
    <property type="entry name" value="ATP-DEPENDENT (S)-NAD(P)H-HYDRATE DEHYDRATASE"/>
    <property type="match status" value="1"/>
</dbReference>
<evidence type="ECO:0000256" key="3">
    <source>
        <dbReference type="ARBA" id="ARBA00006001"/>
    </source>
</evidence>
<dbReference type="InterPro" id="IPR029056">
    <property type="entry name" value="Ribokinase-like"/>
</dbReference>
<dbReference type="Gene3D" id="3.40.50.10260">
    <property type="entry name" value="YjeF N-terminal domain"/>
    <property type="match status" value="1"/>
</dbReference>
<protein>
    <recommendedName>
        <fullName evidence="19">Bifunctional NAD(P)H-hydrate repair enzyme</fullName>
    </recommendedName>
    <alternativeName>
        <fullName evidence="19">Nicotinamide nucleotide repair protein</fullName>
    </alternativeName>
    <domain>
        <recommendedName>
            <fullName evidence="19">ADP-dependent (S)-NAD(P)H-hydrate dehydratase</fullName>
            <ecNumber evidence="19">4.2.1.136</ecNumber>
        </recommendedName>
        <alternativeName>
            <fullName evidence="19">ADP-dependent NAD(P)HX dehydratase</fullName>
        </alternativeName>
    </domain>
    <domain>
        <recommendedName>
            <fullName evidence="19">NAD(P)H-hydrate epimerase</fullName>
            <ecNumber evidence="19">5.1.99.6</ecNumber>
        </recommendedName>
    </domain>
</protein>
<evidence type="ECO:0000256" key="18">
    <source>
        <dbReference type="HAMAP-Rule" id="MF_01966"/>
    </source>
</evidence>
<feature type="binding site" evidence="17">
    <location>
        <position position="460"/>
    </location>
    <ligand>
        <name>(6S)-NADPHX</name>
        <dbReference type="ChEBI" id="CHEBI:64076"/>
    </ligand>
</feature>
<keyword evidence="12 17" id="KW-0456">Lyase</keyword>
<dbReference type="SUPFAM" id="SSF64153">
    <property type="entry name" value="YjeF N-terminal domain-like"/>
    <property type="match status" value="1"/>
</dbReference>
<comment type="catalytic activity">
    <reaction evidence="1 18 19">
        <text>(6R)-NADHX = (6S)-NADHX</text>
        <dbReference type="Rhea" id="RHEA:32215"/>
        <dbReference type="ChEBI" id="CHEBI:64074"/>
        <dbReference type="ChEBI" id="CHEBI:64075"/>
        <dbReference type="EC" id="5.1.99.6"/>
    </reaction>
</comment>
<sequence>MEMYHAVPLPTPEEMTAWDQATIEDFGLRQEVLMENAGLGAHGVLEDSVGSVEGLSILVIAGSGNNGGDAFCVARHLANSGAQVLVLHTGKKKDYRGAAAANMRLAQKMGIQLGHLAKGRSLLEFVHDFGEPDVIVDGLLGTGFKGELREETQEWIEDINIFKSSAFILSLDIPSGLSGLTGEPAPVAVMADTTVTFEAAKIGLAMPSSAEFTGDIHVCGIGIPEFIKHSTPATCSMLTDGVLDLLPAPHPEMHKGDAGHVLILGGSIGLTGAPHLAALGAIRSGAGLVTIGCPAGLAQEVKGGNPDIMTLPLGKGTYWNEGMAQDLIPHLSRFSAILLGPGMGRDERTLGFLRALAELDLPKLVVDADALYWIAQAPELLEHLSTPMVLTPHPGEAARILGISAEDVQADRLHAAQDFAAQTGAVSILKGAGTIIALPDGRAYVSPFAISNLAVAGSGDVLGGLSTSLLARDMELEDAACLAVYWHGLAGGQLSEDFPVRGNTASDIANALPKALKETVDA</sequence>
<evidence type="ECO:0000256" key="1">
    <source>
        <dbReference type="ARBA" id="ARBA00000013"/>
    </source>
</evidence>
<evidence type="ECO:0000256" key="15">
    <source>
        <dbReference type="ARBA" id="ARBA00048238"/>
    </source>
</evidence>
<feature type="binding site" evidence="18">
    <location>
        <position position="137"/>
    </location>
    <ligand>
        <name>K(+)</name>
        <dbReference type="ChEBI" id="CHEBI:29103"/>
    </ligand>
</feature>
<evidence type="ECO:0000256" key="19">
    <source>
        <dbReference type="PIRNR" id="PIRNR017184"/>
    </source>
</evidence>
<dbReference type="PANTHER" id="PTHR12592">
    <property type="entry name" value="ATP-DEPENDENT (S)-NAD(P)H-HYDRATE DEHYDRATASE FAMILY MEMBER"/>
    <property type="match status" value="1"/>
</dbReference>
<comment type="similarity">
    <text evidence="3 19">In the N-terminal section; belongs to the NnrE/AIBP family.</text>
</comment>
<comment type="catalytic activity">
    <reaction evidence="16 17 19">
        <text>(6S)-NADPHX + ADP = AMP + phosphate + NADPH + H(+)</text>
        <dbReference type="Rhea" id="RHEA:32235"/>
        <dbReference type="ChEBI" id="CHEBI:15378"/>
        <dbReference type="ChEBI" id="CHEBI:43474"/>
        <dbReference type="ChEBI" id="CHEBI:57783"/>
        <dbReference type="ChEBI" id="CHEBI:64076"/>
        <dbReference type="ChEBI" id="CHEBI:456215"/>
        <dbReference type="ChEBI" id="CHEBI:456216"/>
        <dbReference type="EC" id="4.2.1.136"/>
    </reaction>
</comment>
<dbReference type="GO" id="GO:0052855">
    <property type="term" value="F:ADP-dependent NAD(P)H-hydrate dehydratase activity"/>
    <property type="evidence" value="ECO:0007669"/>
    <property type="project" value="UniProtKB-UniRule"/>
</dbReference>
<dbReference type="EMBL" id="FUYA01000004">
    <property type="protein sequence ID" value="SKA71699.1"/>
    <property type="molecule type" value="Genomic_DNA"/>
</dbReference>
<evidence type="ECO:0000256" key="13">
    <source>
        <dbReference type="ARBA" id="ARBA00023268"/>
    </source>
</evidence>
<feature type="binding site" evidence="17">
    <location>
        <position position="273"/>
    </location>
    <ligand>
        <name>(6S)-NADPHX</name>
        <dbReference type="ChEBI" id="CHEBI:64076"/>
    </ligand>
</feature>
<dbReference type="NCBIfam" id="TIGR00197">
    <property type="entry name" value="yjeF_nterm"/>
    <property type="match status" value="1"/>
</dbReference>
<comment type="catalytic activity">
    <reaction evidence="15 17 19">
        <text>(6S)-NADHX + ADP = AMP + phosphate + NADH + H(+)</text>
        <dbReference type="Rhea" id="RHEA:32223"/>
        <dbReference type="ChEBI" id="CHEBI:15378"/>
        <dbReference type="ChEBI" id="CHEBI:43474"/>
        <dbReference type="ChEBI" id="CHEBI:57945"/>
        <dbReference type="ChEBI" id="CHEBI:64074"/>
        <dbReference type="ChEBI" id="CHEBI:456215"/>
        <dbReference type="ChEBI" id="CHEBI:456216"/>
        <dbReference type="EC" id="4.2.1.136"/>
    </reaction>
</comment>
<evidence type="ECO:0000259" key="20">
    <source>
        <dbReference type="PROSITE" id="PS51383"/>
    </source>
</evidence>
<comment type="cofactor">
    <cofactor evidence="18 19">
        <name>K(+)</name>
        <dbReference type="ChEBI" id="CHEBI:29103"/>
    </cofactor>
    <text evidence="18 19">Binds 1 potassium ion per subunit.</text>
</comment>
<keyword evidence="11 18" id="KW-0413">Isomerase</keyword>
<feature type="binding site" evidence="18">
    <location>
        <position position="66"/>
    </location>
    <ligand>
        <name>K(+)</name>
        <dbReference type="ChEBI" id="CHEBI:29103"/>
    </ligand>
</feature>
<dbReference type="InterPro" id="IPR000631">
    <property type="entry name" value="CARKD"/>
</dbReference>
<dbReference type="PIRSF" id="PIRSF017184">
    <property type="entry name" value="Nnr"/>
    <property type="match status" value="1"/>
</dbReference>
<evidence type="ECO:0000259" key="21">
    <source>
        <dbReference type="PROSITE" id="PS51385"/>
    </source>
</evidence>
<evidence type="ECO:0000313" key="23">
    <source>
        <dbReference type="Proteomes" id="UP000189733"/>
    </source>
</evidence>
<dbReference type="GO" id="GO:0052856">
    <property type="term" value="F:NAD(P)HX epimerase activity"/>
    <property type="evidence" value="ECO:0007669"/>
    <property type="project" value="UniProtKB-UniRule"/>
</dbReference>
<evidence type="ECO:0000256" key="12">
    <source>
        <dbReference type="ARBA" id="ARBA00023239"/>
    </source>
</evidence>
<dbReference type="AlphaFoldDB" id="A0A1T4W3H2"/>
<evidence type="ECO:0000256" key="7">
    <source>
        <dbReference type="ARBA" id="ARBA00022840"/>
    </source>
</evidence>
<dbReference type="InterPro" id="IPR036652">
    <property type="entry name" value="YjeF_N_dom_sf"/>
</dbReference>
<evidence type="ECO:0000256" key="6">
    <source>
        <dbReference type="ARBA" id="ARBA00022741"/>
    </source>
</evidence>
<evidence type="ECO:0000256" key="14">
    <source>
        <dbReference type="ARBA" id="ARBA00025153"/>
    </source>
</evidence>
<evidence type="ECO:0000256" key="10">
    <source>
        <dbReference type="ARBA" id="ARBA00023027"/>
    </source>
</evidence>
<dbReference type="RefSeq" id="WP_233814703.1">
    <property type="nucleotide sequence ID" value="NZ_FUYA01000004.1"/>
</dbReference>
<evidence type="ECO:0000256" key="11">
    <source>
        <dbReference type="ARBA" id="ARBA00023235"/>
    </source>
</evidence>
<comment type="similarity">
    <text evidence="17">Belongs to the NnrD/CARKD family.</text>
</comment>
<evidence type="ECO:0000313" key="22">
    <source>
        <dbReference type="EMBL" id="SKA71699.1"/>
    </source>
</evidence>
<comment type="function">
    <text evidence="18">Catalyzes the epimerization of the S- and R-forms of NAD(P)HX, a damaged form of NAD(P)H that is a result of enzymatic or heat-dependent hydration. This is a prerequisite for the S-specific NAD(P)H-hydrate dehydratase to allow the repair of both epimers of NAD(P)HX.</text>
</comment>
<comment type="subunit">
    <text evidence="17">Homotetramer.</text>
</comment>
<feature type="binding site" evidence="17">
    <location>
        <begin position="430"/>
        <end position="434"/>
    </location>
    <ligand>
        <name>AMP</name>
        <dbReference type="ChEBI" id="CHEBI:456215"/>
    </ligand>
</feature>
<dbReference type="InterPro" id="IPR004443">
    <property type="entry name" value="YjeF_N_dom"/>
</dbReference>
<dbReference type="GO" id="GO:0005524">
    <property type="term" value="F:ATP binding"/>
    <property type="evidence" value="ECO:0007669"/>
    <property type="project" value="UniProtKB-UniRule"/>
</dbReference>
<proteinExistence type="inferred from homology"/>
<evidence type="ECO:0000256" key="5">
    <source>
        <dbReference type="ARBA" id="ARBA00022723"/>
    </source>
</evidence>
<evidence type="ECO:0000256" key="8">
    <source>
        <dbReference type="ARBA" id="ARBA00022857"/>
    </source>
</evidence>
<dbReference type="STRING" id="1121442.SAMN02745702_01538"/>
<keyword evidence="13" id="KW-0511">Multifunctional enzyme</keyword>
<keyword evidence="6 17" id="KW-0547">Nucleotide-binding</keyword>
<keyword evidence="23" id="KW-1185">Reference proteome</keyword>
<feature type="binding site" evidence="17">
    <location>
        <position position="459"/>
    </location>
    <ligand>
        <name>AMP</name>
        <dbReference type="ChEBI" id="CHEBI:456215"/>
    </ligand>
</feature>
<dbReference type="NCBIfam" id="TIGR00196">
    <property type="entry name" value="yjeF_cterm"/>
    <property type="match status" value="1"/>
</dbReference>
<keyword evidence="8 17" id="KW-0521">NADP</keyword>
<dbReference type="HAMAP" id="MF_01965">
    <property type="entry name" value="NADHX_dehydratase"/>
    <property type="match status" value="1"/>
</dbReference>
<comment type="similarity">
    <text evidence="18">Belongs to the NnrE/AIBP family.</text>
</comment>
<dbReference type="GO" id="GO:0046496">
    <property type="term" value="P:nicotinamide nucleotide metabolic process"/>
    <property type="evidence" value="ECO:0007669"/>
    <property type="project" value="UniProtKB-UniRule"/>
</dbReference>
<comment type="caution">
    <text evidence="18">Lacks conserved residue(s) required for the propagation of feature annotation.</text>
</comment>
<accession>A0A1T4W3H2</accession>
<keyword evidence="10 17" id="KW-0520">NAD</keyword>
<dbReference type="PROSITE" id="PS51383">
    <property type="entry name" value="YJEF_C_3"/>
    <property type="match status" value="1"/>
</dbReference>
<dbReference type="SUPFAM" id="SSF53613">
    <property type="entry name" value="Ribokinase-like"/>
    <property type="match status" value="1"/>
</dbReference>
<gene>
    <name evidence="18" type="primary">nnrE</name>
    <name evidence="17" type="synonym">nnrD</name>
    <name evidence="22" type="ORF">SAMN02745702_01538</name>
</gene>
<feature type="binding site" evidence="18">
    <location>
        <begin position="65"/>
        <end position="69"/>
    </location>
    <ligand>
        <name>(6S)-NADPHX</name>
        <dbReference type="ChEBI" id="CHEBI:64076"/>
    </ligand>
</feature>
<name>A0A1T4W3H2_9BACT</name>
<organism evidence="22 23">
    <name type="scientific">Desulfobaculum bizertense DSM 18034</name>
    <dbReference type="NCBI Taxonomy" id="1121442"/>
    <lineage>
        <taxon>Bacteria</taxon>
        <taxon>Pseudomonadati</taxon>
        <taxon>Thermodesulfobacteriota</taxon>
        <taxon>Desulfovibrionia</taxon>
        <taxon>Desulfovibrionales</taxon>
        <taxon>Desulfovibrionaceae</taxon>
        <taxon>Desulfobaculum</taxon>
    </lineage>
</organism>
<feature type="binding site" evidence="17">
    <location>
        <position position="342"/>
    </location>
    <ligand>
        <name>(6S)-NADPHX</name>
        <dbReference type="ChEBI" id="CHEBI:64076"/>
    </ligand>
</feature>
<dbReference type="Proteomes" id="UP000189733">
    <property type="component" value="Unassembled WGS sequence"/>
</dbReference>
<feature type="binding site" evidence="18">
    <location>
        <position position="172"/>
    </location>
    <ligand>
        <name>(6S)-NADPHX</name>
        <dbReference type="ChEBI" id="CHEBI:64076"/>
    </ligand>
</feature>
<dbReference type="Gene3D" id="3.40.1190.20">
    <property type="match status" value="1"/>
</dbReference>
<dbReference type="Pfam" id="PF01256">
    <property type="entry name" value="Carb_kinase"/>
    <property type="match status" value="1"/>
</dbReference>
<evidence type="ECO:0000256" key="2">
    <source>
        <dbReference type="ARBA" id="ARBA00000909"/>
    </source>
</evidence>
<dbReference type="EC" id="5.1.99.6" evidence="19"/>
<dbReference type="Pfam" id="PF03853">
    <property type="entry name" value="YjeF_N"/>
    <property type="match status" value="1"/>
</dbReference>
<dbReference type="GO" id="GO:0110051">
    <property type="term" value="P:metabolite repair"/>
    <property type="evidence" value="ECO:0007669"/>
    <property type="project" value="TreeGrafter"/>
</dbReference>
<feature type="binding site" evidence="17">
    <location>
        <position position="393"/>
    </location>
    <ligand>
        <name>(6S)-NADPHX</name>
        <dbReference type="ChEBI" id="CHEBI:64076"/>
    </ligand>
</feature>
<reference evidence="22 23" key="1">
    <citation type="submission" date="2017-02" db="EMBL/GenBank/DDBJ databases">
        <authorList>
            <person name="Peterson S.W."/>
        </authorList>
    </citation>
    <scope>NUCLEOTIDE SEQUENCE [LARGE SCALE GENOMIC DNA]</scope>
    <source>
        <strain evidence="22 23">DSM 18034</strain>
    </source>
</reference>
<comment type="similarity">
    <text evidence="4 19">In the C-terminal section; belongs to the NnrD/CARKD family.</text>
</comment>
<comment type="function">
    <text evidence="14 19">Bifunctional enzyme that catalyzes the epimerization of the S- and R-forms of NAD(P)HX and the dehydration of the S-form of NAD(P)HX at the expense of ADP, which is converted to AMP. This allows the repair of both epimers of NAD(P)HX, a damaged form of NAD(P)H that is a result of enzymatic or heat-dependent hydration.</text>
</comment>
<keyword evidence="5 18" id="KW-0479">Metal-binding</keyword>
<comment type="catalytic activity">
    <reaction evidence="2 18 19">
        <text>(6R)-NADPHX = (6S)-NADPHX</text>
        <dbReference type="Rhea" id="RHEA:32227"/>
        <dbReference type="ChEBI" id="CHEBI:64076"/>
        <dbReference type="ChEBI" id="CHEBI:64077"/>
        <dbReference type="EC" id="5.1.99.6"/>
    </reaction>
</comment>
<evidence type="ECO:0000256" key="9">
    <source>
        <dbReference type="ARBA" id="ARBA00022958"/>
    </source>
</evidence>
<dbReference type="EC" id="4.2.1.136" evidence="19"/>
<evidence type="ECO:0000256" key="4">
    <source>
        <dbReference type="ARBA" id="ARBA00009524"/>
    </source>
</evidence>
<comment type="function">
    <text evidence="17">Catalyzes the dehydration of the S-form of NAD(P)HX at the expense of ADP, which is converted to AMP. Together with NAD(P)HX epimerase, which catalyzes the epimerization of the S- and R-forms, the enzyme allows the repair of both epimers of NAD(P)HX, a damaged form of NAD(P)H that is a result of enzymatic or heat-dependent hydration.</text>
</comment>
<evidence type="ECO:0000256" key="17">
    <source>
        <dbReference type="HAMAP-Rule" id="MF_01965"/>
    </source>
</evidence>
<feature type="binding site" evidence="18">
    <location>
        <begin position="141"/>
        <end position="147"/>
    </location>
    <ligand>
        <name>(6S)-NADPHX</name>
        <dbReference type="ChEBI" id="CHEBI:64076"/>
    </ligand>
</feature>